<dbReference type="GO" id="GO:0005886">
    <property type="term" value="C:plasma membrane"/>
    <property type="evidence" value="ECO:0007669"/>
    <property type="project" value="UniProtKB-SubCell"/>
</dbReference>
<dbReference type="EMBL" id="SNRY01000520">
    <property type="protein sequence ID" value="KAA6339633.1"/>
    <property type="molecule type" value="Genomic_DNA"/>
</dbReference>
<feature type="transmembrane region" description="Helical" evidence="7">
    <location>
        <begin position="164"/>
        <end position="187"/>
    </location>
</feature>
<gene>
    <name evidence="8" type="ORF">EZS27_012451</name>
</gene>
<evidence type="ECO:0000256" key="5">
    <source>
        <dbReference type="ARBA" id="ARBA00022989"/>
    </source>
</evidence>
<feature type="transmembrane region" description="Helical" evidence="7">
    <location>
        <begin position="237"/>
        <end position="258"/>
    </location>
</feature>
<dbReference type="PANTHER" id="PTHR43549:SF3">
    <property type="entry name" value="MULTIDRUG RESISTANCE PROTEIN YPNP-RELATED"/>
    <property type="match status" value="1"/>
</dbReference>
<evidence type="ECO:0000256" key="2">
    <source>
        <dbReference type="ARBA" id="ARBA00022448"/>
    </source>
</evidence>
<name>A0A5J4S2W0_9ZZZZ</name>
<dbReference type="NCBIfam" id="TIGR00797">
    <property type="entry name" value="matE"/>
    <property type="match status" value="1"/>
</dbReference>
<evidence type="ECO:0000256" key="1">
    <source>
        <dbReference type="ARBA" id="ARBA00004651"/>
    </source>
</evidence>
<organism evidence="8">
    <name type="scientific">termite gut metagenome</name>
    <dbReference type="NCBI Taxonomy" id="433724"/>
    <lineage>
        <taxon>unclassified sequences</taxon>
        <taxon>metagenomes</taxon>
        <taxon>organismal metagenomes</taxon>
    </lineage>
</organism>
<keyword evidence="6 7" id="KW-0472">Membrane</keyword>
<evidence type="ECO:0000256" key="4">
    <source>
        <dbReference type="ARBA" id="ARBA00022692"/>
    </source>
</evidence>
<dbReference type="InterPro" id="IPR048279">
    <property type="entry name" value="MdtK-like"/>
</dbReference>
<feature type="transmembrane region" description="Helical" evidence="7">
    <location>
        <begin position="135"/>
        <end position="157"/>
    </location>
</feature>
<dbReference type="CDD" id="cd13140">
    <property type="entry name" value="MATE_like_1"/>
    <property type="match status" value="1"/>
</dbReference>
<comment type="caution">
    <text evidence="8">The sequence shown here is derived from an EMBL/GenBank/DDBJ whole genome shotgun (WGS) entry which is preliminary data.</text>
</comment>
<feature type="transmembrane region" description="Helical" evidence="7">
    <location>
        <begin position="356"/>
        <end position="381"/>
    </location>
</feature>
<evidence type="ECO:0000256" key="3">
    <source>
        <dbReference type="ARBA" id="ARBA00022475"/>
    </source>
</evidence>
<keyword evidence="5 7" id="KW-1133">Transmembrane helix</keyword>
<dbReference type="PIRSF" id="PIRSF006603">
    <property type="entry name" value="DinF"/>
    <property type="match status" value="1"/>
</dbReference>
<feature type="transmembrane region" description="Helical" evidence="7">
    <location>
        <begin position="21"/>
        <end position="42"/>
    </location>
</feature>
<feature type="transmembrane region" description="Helical" evidence="7">
    <location>
        <begin position="92"/>
        <end position="115"/>
    </location>
</feature>
<dbReference type="Pfam" id="PF01554">
    <property type="entry name" value="MatE"/>
    <property type="match status" value="2"/>
</dbReference>
<sequence>MQEIKNLTQGRIHKQLLNLSLPIMATSFIQMAYSLTDIAWLGRLSSEAVAAVGSVSILIWVSGSIAMLTKIGSEVGISQSVGAKNDADARNFASHNVTISLLIALGLGGLFFVFARPIIGIYKLESPIAENAVSYLRVLATALPFYFLSITFTGIYNATGRSNVPFFISSIGLLLNIILDPLFIFGFQLGTKGAAYATWLAQASVFAVFYCQMRHRDRLFEHFPFFVRLRKRYTRRILKLGVPVAGFNMLFAFVNMILGRTASSQGGHIGLMTLTTGGQFEAINWNASQSFSTALSTFVGQNYAAGKNLRVIKAWKATLKITLVYGFLCTLLFVFWGENLFSFFVPEREAYLAGGVYLRIMGYSQLFMMTEITTQGLFYGMGRTLPPAIVSITFNYMRIPLALLFVYWMPGVESIWWAISGTSIAKGVVLAVWFWISSSRVLKRKVSG</sequence>
<protein>
    <submittedName>
        <fullName evidence="8">Multidrug export protein MepA</fullName>
    </submittedName>
</protein>
<proteinExistence type="predicted"/>
<dbReference type="InterPro" id="IPR052031">
    <property type="entry name" value="Membrane_Transporter-Flippase"/>
</dbReference>
<keyword evidence="3" id="KW-1003">Cell membrane</keyword>
<dbReference type="GO" id="GO:0015297">
    <property type="term" value="F:antiporter activity"/>
    <property type="evidence" value="ECO:0007669"/>
    <property type="project" value="InterPro"/>
</dbReference>
<dbReference type="AlphaFoldDB" id="A0A5J4S2W0"/>
<feature type="transmembrane region" description="Helical" evidence="7">
    <location>
        <begin position="415"/>
        <end position="436"/>
    </location>
</feature>
<dbReference type="GO" id="GO:0042910">
    <property type="term" value="F:xenobiotic transmembrane transporter activity"/>
    <property type="evidence" value="ECO:0007669"/>
    <property type="project" value="InterPro"/>
</dbReference>
<evidence type="ECO:0000256" key="7">
    <source>
        <dbReference type="SAM" id="Phobius"/>
    </source>
</evidence>
<keyword evidence="2" id="KW-0813">Transport</keyword>
<feature type="transmembrane region" description="Helical" evidence="7">
    <location>
        <begin position="48"/>
        <end position="71"/>
    </location>
</feature>
<feature type="transmembrane region" description="Helical" evidence="7">
    <location>
        <begin position="388"/>
        <end position="409"/>
    </location>
</feature>
<comment type="subcellular location">
    <subcellularLocation>
        <location evidence="1">Cell membrane</location>
        <topology evidence="1">Multi-pass membrane protein</topology>
    </subcellularLocation>
</comment>
<accession>A0A5J4S2W0</accession>
<feature type="transmembrane region" description="Helical" evidence="7">
    <location>
        <begin position="317"/>
        <end position="336"/>
    </location>
</feature>
<dbReference type="InterPro" id="IPR002528">
    <property type="entry name" value="MATE_fam"/>
</dbReference>
<dbReference type="PANTHER" id="PTHR43549">
    <property type="entry name" value="MULTIDRUG RESISTANCE PROTEIN YPNP-RELATED"/>
    <property type="match status" value="1"/>
</dbReference>
<reference evidence="8" key="1">
    <citation type="submission" date="2019-03" db="EMBL/GenBank/DDBJ databases">
        <title>Single cell metagenomics reveals metabolic interactions within the superorganism composed of flagellate Streblomastix strix and complex community of Bacteroidetes bacteria on its surface.</title>
        <authorList>
            <person name="Treitli S.C."/>
            <person name="Kolisko M."/>
            <person name="Husnik F."/>
            <person name="Keeling P."/>
            <person name="Hampl V."/>
        </authorList>
    </citation>
    <scope>NUCLEOTIDE SEQUENCE</scope>
    <source>
        <strain evidence="8">STM</strain>
    </source>
</reference>
<evidence type="ECO:0000256" key="6">
    <source>
        <dbReference type="ARBA" id="ARBA00023136"/>
    </source>
</evidence>
<feature type="transmembrane region" description="Helical" evidence="7">
    <location>
        <begin position="193"/>
        <end position="211"/>
    </location>
</feature>
<evidence type="ECO:0000313" key="8">
    <source>
        <dbReference type="EMBL" id="KAA6339633.1"/>
    </source>
</evidence>
<keyword evidence="4 7" id="KW-0812">Transmembrane</keyword>